<feature type="compositionally biased region" description="Low complexity" evidence="1">
    <location>
        <begin position="213"/>
        <end position="226"/>
    </location>
</feature>
<dbReference type="AlphaFoldDB" id="A0A0Q5VNR1"/>
<dbReference type="EMBL" id="CH954179">
    <property type="protein sequence ID" value="KQS63101.1"/>
    <property type="molecule type" value="Genomic_DNA"/>
</dbReference>
<dbReference type="Proteomes" id="UP000008711">
    <property type="component" value="Unassembled WGS sequence"/>
</dbReference>
<evidence type="ECO:0000313" key="2">
    <source>
        <dbReference type="EMBL" id="KQS63101.1"/>
    </source>
</evidence>
<reference evidence="2 3" key="2">
    <citation type="journal article" date="2008" name="Bioinformatics">
        <title>Assembly reconciliation.</title>
        <authorList>
            <person name="Zimin A.V."/>
            <person name="Smith D.R."/>
            <person name="Sutton G."/>
            <person name="Yorke J.A."/>
        </authorList>
    </citation>
    <scope>NUCLEOTIDE SEQUENCE [LARGE SCALE GENOMIC DNA]</scope>
    <source>
        <strain evidence="2 3">TSC#14021-0224.01</strain>
    </source>
</reference>
<protein>
    <submittedName>
        <fullName evidence="2">Uncharacterized protein, isoform B</fullName>
    </submittedName>
</protein>
<feature type="compositionally biased region" description="Polar residues" evidence="1">
    <location>
        <begin position="401"/>
        <end position="416"/>
    </location>
</feature>
<proteinExistence type="predicted"/>
<evidence type="ECO:0000313" key="3">
    <source>
        <dbReference type="Proteomes" id="UP000008711"/>
    </source>
</evidence>
<feature type="compositionally biased region" description="Polar residues" evidence="1">
    <location>
        <begin position="308"/>
        <end position="325"/>
    </location>
</feature>
<reference evidence="2 3" key="1">
    <citation type="journal article" date="2007" name="Nature">
        <title>Evolution of genes and genomes on the Drosophila phylogeny.</title>
        <authorList>
            <consortium name="Drosophila 12 Genomes Consortium"/>
            <person name="Clark A.G."/>
            <person name="Eisen M.B."/>
            <person name="Smith D.R."/>
            <person name="Bergman C.M."/>
            <person name="Oliver B."/>
            <person name="Markow T.A."/>
            <person name="Kaufman T.C."/>
            <person name="Kellis M."/>
            <person name="Gelbart W."/>
            <person name="Iyer V.N."/>
            <person name="Pollard D.A."/>
            <person name="Sackton T.B."/>
            <person name="Larracuente A.M."/>
            <person name="Singh N.D."/>
            <person name="Abad J.P."/>
            <person name="Abt D.N."/>
            <person name="Adryan B."/>
            <person name="Aguade M."/>
            <person name="Akashi H."/>
            <person name="Anderson W.W."/>
            <person name="Aquadro C.F."/>
            <person name="Ardell D.H."/>
            <person name="Arguello R."/>
            <person name="Artieri C.G."/>
            <person name="Barbash D.A."/>
            <person name="Barker D."/>
            <person name="Barsanti P."/>
            <person name="Batterham P."/>
            <person name="Batzoglou S."/>
            <person name="Begun D."/>
            <person name="Bhutkar A."/>
            <person name="Blanco E."/>
            <person name="Bosak S.A."/>
            <person name="Bradley R.K."/>
            <person name="Brand A.D."/>
            <person name="Brent M.R."/>
            <person name="Brooks A.N."/>
            <person name="Brown R.H."/>
            <person name="Butlin R.K."/>
            <person name="Caggese C."/>
            <person name="Calvi B.R."/>
            <person name="Bernardo de Carvalho A."/>
            <person name="Caspi A."/>
            <person name="Castrezana S."/>
            <person name="Celniker S.E."/>
            <person name="Chang J.L."/>
            <person name="Chapple C."/>
            <person name="Chatterji S."/>
            <person name="Chinwalla A."/>
            <person name="Civetta A."/>
            <person name="Clifton S.W."/>
            <person name="Comeron J.M."/>
            <person name="Costello J.C."/>
            <person name="Coyne J.A."/>
            <person name="Daub J."/>
            <person name="David R.G."/>
            <person name="Delcher A.L."/>
            <person name="Delehaunty K."/>
            <person name="Do C.B."/>
            <person name="Ebling H."/>
            <person name="Edwards K."/>
            <person name="Eickbush T."/>
            <person name="Evans J.D."/>
            <person name="Filipski A."/>
            <person name="Findeiss S."/>
            <person name="Freyhult E."/>
            <person name="Fulton L."/>
            <person name="Fulton R."/>
            <person name="Garcia A.C."/>
            <person name="Gardiner A."/>
            <person name="Garfield D.A."/>
            <person name="Garvin B.E."/>
            <person name="Gibson G."/>
            <person name="Gilbert D."/>
            <person name="Gnerre S."/>
            <person name="Godfrey J."/>
            <person name="Good R."/>
            <person name="Gotea V."/>
            <person name="Gravely B."/>
            <person name="Greenberg A.J."/>
            <person name="Griffiths-Jones S."/>
            <person name="Gross S."/>
            <person name="Guigo R."/>
            <person name="Gustafson E.A."/>
            <person name="Haerty W."/>
            <person name="Hahn M.W."/>
            <person name="Halligan D.L."/>
            <person name="Halpern A.L."/>
            <person name="Halter G.M."/>
            <person name="Han M.V."/>
            <person name="Heger A."/>
            <person name="Hillier L."/>
            <person name="Hinrichs A.S."/>
            <person name="Holmes I."/>
            <person name="Hoskins R.A."/>
            <person name="Hubisz M.J."/>
            <person name="Hultmark D."/>
            <person name="Huntley M.A."/>
            <person name="Jaffe D.B."/>
            <person name="Jagadeeshan S."/>
            <person name="Jeck W.R."/>
            <person name="Johnson J."/>
            <person name="Jones C.D."/>
            <person name="Jordan W.C."/>
            <person name="Karpen G.H."/>
            <person name="Kataoka E."/>
            <person name="Keightley P.D."/>
            <person name="Kheradpour P."/>
            <person name="Kirkness E.F."/>
            <person name="Koerich L.B."/>
            <person name="Kristiansen K."/>
            <person name="Kudrna D."/>
            <person name="Kulathinal R.J."/>
            <person name="Kumar S."/>
            <person name="Kwok R."/>
            <person name="Lander E."/>
            <person name="Langley C.H."/>
            <person name="Lapoint R."/>
            <person name="Lazzaro B.P."/>
            <person name="Lee S.J."/>
            <person name="Levesque L."/>
            <person name="Li R."/>
            <person name="Lin C.F."/>
            <person name="Lin M.F."/>
            <person name="Lindblad-Toh K."/>
            <person name="Llopart A."/>
            <person name="Long M."/>
            <person name="Low L."/>
            <person name="Lozovsky E."/>
            <person name="Lu J."/>
            <person name="Luo M."/>
            <person name="Machado C.A."/>
            <person name="Makalowski W."/>
            <person name="Marzo M."/>
            <person name="Matsuda M."/>
            <person name="Matzkin L."/>
            <person name="McAllister B."/>
            <person name="McBride C.S."/>
            <person name="McKernan B."/>
            <person name="McKernan K."/>
            <person name="Mendez-Lago M."/>
            <person name="Minx P."/>
            <person name="Mollenhauer M.U."/>
            <person name="Montooth K."/>
            <person name="Mount S.M."/>
            <person name="Mu X."/>
            <person name="Myers E."/>
            <person name="Negre B."/>
            <person name="Newfeld S."/>
            <person name="Nielsen R."/>
            <person name="Noor M.A."/>
            <person name="O'Grady P."/>
            <person name="Pachter L."/>
            <person name="Papaceit M."/>
            <person name="Parisi M.J."/>
            <person name="Parisi M."/>
            <person name="Parts L."/>
            <person name="Pedersen J.S."/>
            <person name="Pesole G."/>
            <person name="Phillippy A.M."/>
            <person name="Ponting C.P."/>
            <person name="Pop M."/>
            <person name="Porcelli D."/>
            <person name="Powell J.R."/>
            <person name="Prohaska S."/>
            <person name="Pruitt K."/>
            <person name="Puig M."/>
            <person name="Quesneville H."/>
            <person name="Ram K.R."/>
            <person name="Rand D."/>
            <person name="Rasmussen M.D."/>
            <person name="Reed L.K."/>
            <person name="Reenan R."/>
            <person name="Reily A."/>
            <person name="Remington K.A."/>
            <person name="Rieger T.T."/>
            <person name="Ritchie M.G."/>
            <person name="Robin C."/>
            <person name="Rogers Y.H."/>
            <person name="Rohde C."/>
            <person name="Rozas J."/>
            <person name="Rubenfield M.J."/>
            <person name="Ruiz A."/>
            <person name="Russo S."/>
            <person name="Salzberg S.L."/>
            <person name="Sanchez-Gracia A."/>
            <person name="Saranga D.J."/>
            <person name="Sato H."/>
            <person name="Schaeffer S.W."/>
            <person name="Schatz M.C."/>
            <person name="Schlenke T."/>
            <person name="Schwartz R."/>
            <person name="Segarra C."/>
            <person name="Singh R.S."/>
            <person name="Sirot L."/>
            <person name="Sirota M."/>
            <person name="Sisneros N.B."/>
            <person name="Smith C.D."/>
            <person name="Smith T.F."/>
            <person name="Spieth J."/>
            <person name="Stage D.E."/>
            <person name="Stark A."/>
            <person name="Stephan W."/>
            <person name="Strausberg R.L."/>
            <person name="Strempel S."/>
            <person name="Sturgill D."/>
            <person name="Sutton G."/>
            <person name="Sutton G.G."/>
            <person name="Tao W."/>
            <person name="Teichmann S."/>
            <person name="Tobari Y.N."/>
            <person name="Tomimura Y."/>
            <person name="Tsolas J.M."/>
            <person name="Valente V.L."/>
            <person name="Venter E."/>
            <person name="Venter J.C."/>
            <person name="Vicario S."/>
            <person name="Vieira F.G."/>
            <person name="Vilella A.J."/>
            <person name="Villasante A."/>
            <person name="Walenz B."/>
            <person name="Wang J."/>
            <person name="Wasserman M."/>
            <person name="Watts T."/>
            <person name="Wilson D."/>
            <person name="Wilson R.K."/>
            <person name="Wing R.A."/>
            <person name="Wolfner M.F."/>
            <person name="Wong A."/>
            <person name="Wong G.K."/>
            <person name="Wu C.I."/>
            <person name="Wu G."/>
            <person name="Yamamoto D."/>
            <person name="Yang H.P."/>
            <person name="Yang S.P."/>
            <person name="Yorke J.A."/>
            <person name="Yoshida K."/>
            <person name="Zdobnov E."/>
            <person name="Zhang P."/>
            <person name="Zhang Y."/>
            <person name="Zimin A.V."/>
            <person name="Baldwin J."/>
            <person name="Abdouelleil A."/>
            <person name="Abdulkadir J."/>
            <person name="Abebe A."/>
            <person name="Abera B."/>
            <person name="Abreu J."/>
            <person name="Acer S.C."/>
            <person name="Aftuck L."/>
            <person name="Alexander A."/>
            <person name="An P."/>
            <person name="Anderson E."/>
            <person name="Anderson S."/>
            <person name="Arachi H."/>
            <person name="Azer M."/>
            <person name="Bachantsang P."/>
            <person name="Barry A."/>
            <person name="Bayul T."/>
            <person name="Berlin A."/>
            <person name="Bessette D."/>
            <person name="Bloom T."/>
            <person name="Blye J."/>
            <person name="Boguslavskiy L."/>
            <person name="Bonnet C."/>
            <person name="Boukhgalter B."/>
            <person name="Bourzgui I."/>
            <person name="Brown A."/>
            <person name="Cahill P."/>
            <person name="Channer S."/>
            <person name="Cheshatsang Y."/>
            <person name="Chuda L."/>
            <person name="Citroen M."/>
            <person name="Collymore A."/>
            <person name="Cooke P."/>
            <person name="Costello M."/>
            <person name="D'Aco K."/>
            <person name="Daza R."/>
            <person name="De Haan G."/>
            <person name="DeGray S."/>
            <person name="DeMaso C."/>
            <person name="Dhargay N."/>
            <person name="Dooley K."/>
            <person name="Dooley E."/>
            <person name="Doricent M."/>
            <person name="Dorje P."/>
            <person name="Dorjee K."/>
            <person name="Dupes A."/>
            <person name="Elong R."/>
            <person name="Falk J."/>
            <person name="Farina A."/>
            <person name="Faro S."/>
            <person name="Ferguson D."/>
            <person name="Fisher S."/>
            <person name="Foley C.D."/>
            <person name="Franke A."/>
            <person name="Friedrich D."/>
            <person name="Gadbois L."/>
            <person name="Gearin G."/>
            <person name="Gearin C.R."/>
            <person name="Giannoukos G."/>
            <person name="Goode T."/>
            <person name="Graham J."/>
            <person name="Grandbois E."/>
            <person name="Grewal S."/>
            <person name="Gyaltsen K."/>
            <person name="Hafez N."/>
            <person name="Hagos B."/>
            <person name="Hall J."/>
            <person name="Henson C."/>
            <person name="Hollinger A."/>
            <person name="Honan T."/>
            <person name="Huard M.D."/>
            <person name="Hughes L."/>
            <person name="Hurhula B."/>
            <person name="Husby M.E."/>
            <person name="Kamat A."/>
            <person name="Kanga B."/>
            <person name="Kashin S."/>
            <person name="Khazanovich D."/>
            <person name="Kisner P."/>
            <person name="Lance K."/>
            <person name="Lara M."/>
            <person name="Lee W."/>
            <person name="Lennon N."/>
            <person name="Letendre F."/>
            <person name="LeVine R."/>
            <person name="Lipovsky A."/>
            <person name="Liu X."/>
            <person name="Liu J."/>
            <person name="Liu S."/>
            <person name="Lokyitsang T."/>
            <person name="Lokyitsang Y."/>
            <person name="Lubonja R."/>
            <person name="Lui A."/>
            <person name="MacDonald P."/>
            <person name="Magnisalis V."/>
            <person name="Maru K."/>
            <person name="Matthews C."/>
            <person name="McCusker W."/>
            <person name="McDonough S."/>
            <person name="Mehta T."/>
            <person name="Meldrim J."/>
            <person name="Meneus L."/>
            <person name="Mihai O."/>
            <person name="Mihalev A."/>
            <person name="Mihova T."/>
            <person name="Mittelman R."/>
            <person name="Mlenga V."/>
            <person name="Montmayeur A."/>
            <person name="Mulrain L."/>
            <person name="Navidi A."/>
            <person name="Naylor J."/>
            <person name="Negash T."/>
            <person name="Nguyen T."/>
            <person name="Nguyen N."/>
            <person name="Nicol R."/>
            <person name="Norbu C."/>
            <person name="Norbu N."/>
            <person name="Novod N."/>
            <person name="O'Neill B."/>
            <person name="Osman S."/>
            <person name="Markiewicz E."/>
            <person name="Oyono O.L."/>
            <person name="Patti C."/>
            <person name="Phunkhang P."/>
            <person name="Pierre F."/>
            <person name="Priest M."/>
            <person name="Raghuraman S."/>
            <person name="Rege F."/>
            <person name="Reyes R."/>
            <person name="Rise C."/>
            <person name="Rogov P."/>
            <person name="Ross K."/>
            <person name="Ryan E."/>
            <person name="Settipalli S."/>
            <person name="Shea T."/>
            <person name="Sherpa N."/>
            <person name="Shi L."/>
            <person name="Shih D."/>
            <person name="Sparrow T."/>
            <person name="Spaulding J."/>
            <person name="Stalker J."/>
            <person name="Stange-Thomann N."/>
            <person name="Stavropoulos S."/>
            <person name="Stone C."/>
            <person name="Strader C."/>
            <person name="Tesfaye S."/>
            <person name="Thomson T."/>
            <person name="Thoulutsang Y."/>
            <person name="Thoulutsang D."/>
            <person name="Topham K."/>
            <person name="Topping I."/>
            <person name="Tsamla T."/>
            <person name="Vassiliev H."/>
            <person name="Vo A."/>
            <person name="Wangchuk T."/>
            <person name="Wangdi T."/>
            <person name="Weiand M."/>
            <person name="Wilkinson J."/>
            <person name="Wilson A."/>
            <person name="Yadav S."/>
            <person name="Young G."/>
            <person name="Yu Q."/>
            <person name="Zembek L."/>
            <person name="Zhong D."/>
            <person name="Zimmer A."/>
            <person name="Zwirko Z."/>
            <person name="Jaffe D.B."/>
            <person name="Alvarez P."/>
            <person name="Brockman W."/>
            <person name="Butler J."/>
            <person name="Chin C."/>
            <person name="Gnerre S."/>
            <person name="Grabherr M."/>
            <person name="Kleber M."/>
            <person name="Mauceli E."/>
            <person name="MacCallum I."/>
        </authorList>
    </citation>
    <scope>NUCLEOTIDE SEQUENCE [LARGE SCALE GENOMIC DNA]</scope>
    <source>
        <strain evidence="2 3">TSC#14021-0224.01</strain>
    </source>
</reference>
<dbReference type="OrthoDB" id="6430068at2759"/>
<feature type="compositionally biased region" description="Basic residues" evidence="1">
    <location>
        <begin position="284"/>
        <end position="298"/>
    </location>
</feature>
<feature type="compositionally biased region" description="Polar residues" evidence="1">
    <location>
        <begin position="238"/>
        <end position="263"/>
    </location>
</feature>
<gene>
    <name evidence="2" type="primary">Dere\GG22939</name>
    <name evidence="2" type="synonym">dere_GLEANR_7622</name>
    <name evidence="2" type="synonym">GG22939</name>
    <name evidence="2" type="ORF">Dere_GG22939</name>
</gene>
<name>A0A0Q5VNR1_DROER</name>
<accession>A0A0Q5VNR1</accession>
<feature type="compositionally biased region" description="Polar residues" evidence="1">
    <location>
        <begin position="362"/>
        <end position="377"/>
    </location>
</feature>
<feature type="region of interest" description="Disordered" evidence="1">
    <location>
        <begin position="396"/>
        <end position="416"/>
    </location>
</feature>
<feature type="region of interest" description="Disordered" evidence="1">
    <location>
        <begin position="210"/>
        <end position="380"/>
    </location>
</feature>
<dbReference type="PANTHER" id="PTHR39072:SF3">
    <property type="entry name" value="RE48511P"/>
    <property type="match status" value="1"/>
</dbReference>
<dbReference type="PANTHER" id="PTHR39072">
    <property type="entry name" value="RE48511P"/>
    <property type="match status" value="1"/>
</dbReference>
<organism evidence="2 3">
    <name type="scientific">Drosophila erecta</name>
    <name type="common">Fruit fly</name>
    <dbReference type="NCBI Taxonomy" id="7220"/>
    <lineage>
        <taxon>Eukaryota</taxon>
        <taxon>Metazoa</taxon>
        <taxon>Ecdysozoa</taxon>
        <taxon>Arthropoda</taxon>
        <taxon>Hexapoda</taxon>
        <taxon>Insecta</taxon>
        <taxon>Pterygota</taxon>
        <taxon>Neoptera</taxon>
        <taxon>Endopterygota</taxon>
        <taxon>Diptera</taxon>
        <taxon>Brachycera</taxon>
        <taxon>Muscomorpha</taxon>
        <taxon>Ephydroidea</taxon>
        <taxon>Drosophilidae</taxon>
        <taxon>Drosophila</taxon>
        <taxon>Sophophora</taxon>
    </lineage>
</organism>
<evidence type="ECO:0000256" key="1">
    <source>
        <dbReference type="SAM" id="MobiDB-lite"/>
    </source>
</evidence>
<sequence length="808" mass="90047">MYIFLSNCACQSEKLFRKPVYKEILRLYFTRARCLEFIFMSTCGDVELLTQTVYGFLDFTTTIGNTVMVFSPQSSPAFELKSNDTHEIVNIIETKPKVTKKEKEKVGIKPTPLIVTHSNVIPETETSQIESYNISLSNSPIQTLLNTPEYDLLSRQPEQFAEETYRLVNFKSKNEADRQRIYASKKEPVHGYQTRSSEFRSIVTATKDSGKFSKVSQVSQVHAVSSVEKKSKPRQTRTNKPVTPSIQPSRTLKEFSSQTQLSSKPPRKSHQSGRDNRGSSGTRKPSRPKGKRRNKHTQSSKPAVAPSATETTSRPSYRTKANANAVQEEPVSVVSPNAFKLNRRPGRWQYKSSPKPKVNIRKNANPNLPSPAQNDTAPSDEIPVDIITNQAINNGRDLEASGSQNGPVANNNNDDPNSKYFVQTLNVEISTPQPFIDTYYEIATIKTPFIFQAGVVKKTRFLTVTSTIEKVIQEEHTKEYSEDDGPLTENILEATASADDKTLTGSVTTLKPIYLGEETETPSLETLTESFSITHTKLKTQILPVVYAKRNETIQVTLVQTYDYTSLITVTQTISPLSDDFNPSKNFKDFEGSLDEAGSEINLDLEFGDEDNTGKFDAKIKPKLKVEAKSNVTSPLIPLIPESISFPETLQNSLITSTRPVIKLETIWESHVVPLVRGTETIMRTLSKSVGVVEKTEYVTEVATISMPTPSSQYPFSINPFNPFNPLLPIPPQQFITSTEVQQSMVTETSSKVLKLTFGARTAYTTIFSTSVVPTAVTRLITATIPGQPGQSFPNYYPPPYNPFAYVG</sequence>
<keyword evidence="3" id="KW-1185">Reference proteome</keyword>